<organism evidence="4 5">
    <name type="scientific">Turnera subulata</name>
    <dbReference type="NCBI Taxonomy" id="218843"/>
    <lineage>
        <taxon>Eukaryota</taxon>
        <taxon>Viridiplantae</taxon>
        <taxon>Streptophyta</taxon>
        <taxon>Embryophyta</taxon>
        <taxon>Tracheophyta</taxon>
        <taxon>Spermatophyta</taxon>
        <taxon>Magnoliopsida</taxon>
        <taxon>eudicotyledons</taxon>
        <taxon>Gunneridae</taxon>
        <taxon>Pentapetalae</taxon>
        <taxon>rosids</taxon>
        <taxon>fabids</taxon>
        <taxon>Malpighiales</taxon>
        <taxon>Passifloraceae</taxon>
        <taxon>Turnera</taxon>
    </lineage>
</organism>
<feature type="coiled-coil region" evidence="1">
    <location>
        <begin position="680"/>
        <end position="714"/>
    </location>
</feature>
<feature type="compositionally biased region" description="Low complexity" evidence="2">
    <location>
        <begin position="46"/>
        <end position="61"/>
    </location>
</feature>
<feature type="compositionally biased region" description="Low complexity" evidence="2">
    <location>
        <begin position="112"/>
        <end position="137"/>
    </location>
</feature>
<accession>A0A9Q0FUK7</accession>
<dbReference type="EMBL" id="JAKUCV010003998">
    <property type="protein sequence ID" value="KAJ4836902.1"/>
    <property type="molecule type" value="Genomic_DNA"/>
</dbReference>
<feature type="compositionally biased region" description="Pro residues" evidence="2">
    <location>
        <begin position="171"/>
        <end position="181"/>
    </location>
</feature>
<feature type="region of interest" description="Disordered" evidence="2">
    <location>
        <begin position="112"/>
        <end position="267"/>
    </location>
</feature>
<proteinExistence type="predicted"/>
<dbReference type="InterPro" id="IPR001943">
    <property type="entry name" value="UVR_dom"/>
</dbReference>
<dbReference type="AlphaFoldDB" id="A0A9Q0FUK7"/>
<feature type="coiled-coil region" evidence="1">
    <location>
        <begin position="465"/>
        <end position="499"/>
    </location>
</feature>
<feature type="domain" description="UVR" evidence="3">
    <location>
        <begin position="316"/>
        <end position="344"/>
    </location>
</feature>
<keyword evidence="5" id="KW-1185">Reference proteome</keyword>
<evidence type="ECO:0000313" key="5">
    <source>
        <dbReference type="Proteomes" id="UP001141552"/>
    </source>
</evidence>
<feature type="compositionally biased region" description="Pro residues" evidence="2">
    <location>
        <begin position="247"/>
        <end position="261"/>
    </location>
</feature>
<gene>
    <name evidence="4" type="ORF">Tsubulata_037372</name>
</gene>
<evidence type="ECO:0000259" key="3">
    <source>
        <dbReference type="Pfam" id="PF02151"/>
    </source>
</evidence>
<protein>
    <recommendedName>
        <fullName evidence="3">UVR domain-containing protein</fullName>
    </recommendedName>
</protein>
<comment type="caution">
    <text evidence="4">The sequence shown here is derived from an EMBL/GenBank/DDBJ whole genome shotgun (WGS) entry which is preliminary data.</text>
</comment>
<evidence type="ECO:0000256" key="2">
    <source>
        <dbReference type="SAM" id="MobiDB-lite"/>
    </source>
</evidence>
<feature type="compositionally biased region" description="Basic and acidic residues" evidence="2">
    <location>
        <begin position="228"/>
        <end position="246"/>
    </location>
</feature>
<reference evidence="4" key="2">
    <citation type="journal article" date="2023" name="Plants (Basel)">
        <title>Annotation of the Turnera subulata (Passifloraceae) Draft Genome Reveals the S-Locus Evolved after the Divergence of Turneroideae from Passifloroideae in a Stepwise Manner.</title>
        <authorList>
            <person name="Henning P.M."/>
            <person name="Roalson E.H."/>
            <person name="Mir W."/>
            <person name="McCubbin A.G."/>
            <person name="Shore J.S."/>
        </authorList>
    </citation>
    <scope>NUCLEOTIDE SEQUENCE</scope>
    <source>
        <strain evidence="4">F60SS</strain>
    </source>
</reference>
<dbReference type="OrthoDB" id="1301563at2759"/>
<feature type="region of interest" description="Disordered" evidence="2">
    <location>
        <begin position="1"/>
        <end position="100"/>
    </location>
</feature>
<feature type="coiled-coil region" evidence="1">
    <location>
        <begin position="750"/>
        <end position="780"/>
    </location>
</feature>
<sequence>MDDEEMDSLFEGMVLFTTEQQHQEEEAEAEHEQQHHSPVPAPAPAPSSTTTTTTTTTRTSSNSNDIKTTESDDDHHHHHQRESSKMMQQEPLDENLFSDLTILTPPLQTLTIQSDAVPTNTVTNPPDPTTAATATTTSVFRQISRKKKRAAGLRIGYGRDTSSSSFDDQQPSPPPSPPPTSSPLSAVTPIIIPRKDEEDSNDSREGQEEEEAVLDLDSGSGSVISVTGRRDTDKDKDVSKDNKDEVVPPPSTSPSPSPSQSPSPAEEFQGIRKQISEILNRAREAVTSASLARKEAIRRRRKASEDLESASADYARLESELNDACEAEDFETAQRISDSIAASETLRLSLLNALKEAQANCDALDSQFHHALTSQIAAEQECASLLYNFVKDSQNNAHLVLNKAEAFSSQQLADWFSSAEDLEAKNIELDIESHFIDEARLVFNHSISRCIEDDTKEKELLCSKKHALTDELLRLLALVKEKEKEIADNDTKIRAVEDRIANVLSGFEETRSGIDSKHHNLQSSLSQMHLQSEALSTKREEIDRHHAQELERVAKLRELAMVAEEEAKSYQQVVDLRKSLQLSILKSQEDKVRLAKTEEKLTDDVQLLQQEVSAARASLQEMSSTKSGIQQNISSFKQRIFFIDKRIPELESEKKVAAAARNFKEAARIAAEAKSLGVEKDNLHIDMKKAISQLEELEDDIKDTFSRLHDIEGLILSKEKEVAMSRFQRLLLISGAVTAERLAALELGDTEEADLLLAEAEAANAEAKKLQSLYNFKEEEFADIPKHFISMELVSNLGQKQLAEFATGVDFPAPQ</sequence>
<dbReference type="Proteomes" id="UP001141552">
    <property type="component" value="Unassembled WGS sequence"/>
</dbReference>
<feature type="compositionally biased region" description="Basic and acidic residues" evidence="2">
    <location>
        <begin position="193"/>
        <end position="206"/>
    </location>
</feature>
<dbReference type="PANTHER" id="PTHR38394:SF1">
    <property type="entry name" value="NEUROFILAMENT LIGHT PROTEIN"/>
    <property type="match status" value="1"/>
</dbReference>
<dbReference type="Pfam" id="PF02151">
    <property type="entry name" value="UVR"/>
    <property type="match status" value="1"/>
</dbReference>
<evidence type="ECO:0000313" key="4">
    <source>
        <dbReference type="EMBL" id="KAJ4836902.1"/>
    </source>
</evidence>
<name>A0A9Q0FUK7_9ROSI</name>
<evidence type="ECO:0000256" key="1">
    <source>
        <dbReference type="SAM" id="Coils"/>
    </source>
</evidence>
<feature type="coiled-coil region" evidence="1">
    <location>
        <begin position="546"/>
        <end position="625"/>
    </location>
</feature>
<feature type="coiled-coil region" evidence="1">
    <location>
        <begin position="293"/>
        <end position="367"/>
    </location>
</feature>
<dbReference type="PANTHER" id="PTHR38394">
    <property type="entry name" value="NEUROFILAMENT LIGHT PROTEIN"/>
    <property type="match status" value="1"/>
</dbReference>
<feature type="compositionally biased region" description="Low complexity" evidence="2">
    <location>
        <begin position="161"/>
        <end position="170"/>
    </location>
</feature>
<reference evidence="4" key="1">
    <citation type="submission" date="2022-02" db="EMBL/GenBank/DDBJ databases">
        <authorList>
            <person name="Henning P.M."/>
            <person name="McCubbin A.G."/>
            <person name="Shore J.S."/>
        </authorList>
    </citation>
    <scope>NUCLEOTIDE SEQUENCE</scope>
    <source>
        <strain evidence="4">F60SS</strain>
        <tissue evidence="4">Leaves</tissue>
    </source>
</reference>
<keyword evidence="1" id="KW-0175">Coiled coil</keyword>